<sequence length="118" mass="12837">MTSTSPEKHPAGDKNSSPECYSLTVNRQLGVHSVYMLDRLQVSFSPDIRRSSWPLLGSLTQDQKAESVNPARVKLHSYSLSVTSAHPSPSVDNTVPNPLPLFARLPGDRAVICGTHIS</sequence>
<proteinExistence type="predicted"/>
<gene>
    <name evidence="2" type="ORF">BaRGS_00014941</name>
</gene>
<dbReference type="Proteomes" id="UP001519460">
    <property type="component" value="Unassembled WGS sequence"/>
</dbReference>
<evidence type="ECO:0000313" key="2">
    <source>
        <dbReference type="EMBL" id="KAK7493800.1"/>
    </source>
</evidence>
<dbReference type="AlphaFoldDB" id="A0ABD0L383"/>
<organism evidence="2 3">
    <name type="scientific">Batillaria attramentaria</name>
    <dbReference type="NCBI Taxonomy" id="370345"/>
    <lineage>
        <taxon>Eukaryota</taxon>
        <taxon>Metazoa</taxon>
        <taxon>Spiralia</taxon>
        <taxon>Lophotrochozoa</taxon>
        <taxon>Mollusca</taxon>
        <taxon>Gastropoda</taxon>
        <taxon>Caenogastropoda</taxon>
        <taxon>Sorbeoconcha</taxon>
        <taxon>Cerithioidea</taxon>
        <taxon>Batillariidae</taxon>
        <taxon>Batillaria</taxon>
    </lineage>
</organism>
<comment type="caution">
    <text evidence="2">The sequence shown here is derived from an EMBL/GenBank/DDBJ whole genome shotgun (WGS) entry which is preliminary data.</text>
</comment>
<evidence type="ECO:0000256" key="1">
    <source>
        <dbReference type="SAM" id="MobiDB-lite"/>
    </source>
</evidence>
<feature type="compositionally biased region" description="Basic and acidic residues" evidence="1">
    <location>
        <begin position="1"/>
        <end position="12"/>
    </location>
</feature>
<feature type="region of interest" description="Disordered" evidence="1">
    <location>
        <begin position="1"/>
        <end position="20"/>
    </location>
</feature>
<evidence type="ECO:0000313" key="3">
    <source>
        <dbReference type="Proteomes" id="UP001519460"/>
    </source>
</evidence>
<name>A0ABD0L383_9CAEN</name>
<dbReference type="EMBL" id="JACVVK020000089">
    <property type="protein sequence ID" value="KAK7493800.1"/>
    <property type="molecule type" value="Genomic_DNA"/>
</dbReference>
<accession>A0ABD0L383</accession>
<protein>
    <submittedName>
        <fullName evidence="2">Uncharacterized protein</fullName>
    </submittedName>
</protein>
<keyword evidence="3" id="KW-1185">Reference proteome</keyword>
<reference evidence="2 3" key="1">
    <citation type="journal article" date="2023" name="Sci. Data">
        <title>Genome assembly of the Korean intertidal mud-creeper Batillaria attramentaria.</title>
        <authorList>
            <person name="Patra A.K."/>
            <person name="Ho P.T."/>
            <person name="Jun S."/>
            <person name="Lee S.J."/>
            <person name="Kim Y."/>
            <person name="Won Y.J."/>
        </authorList>
    </citation>
    <scope>NUCLEOTIDE SEQUENCE [LARGE SCALE GENOMIC DNA]</scope>
    <source>
        <strain evidence="2">Wonlab-2016</strain>
    </source>
</reference>